<evidence type="ECO:0000259" key="4">
    <source>
        <dbReference type="Pfam" id="PF03723"/>
    </source>
</evidence>
<keyword evidence="6" id="KW-1185">Reference proteome</keyword>
<proteinExistence type="predicted"/>
<dbReference type="InterPro" id="IPR036697">
    <property type="entry name" value="Hemocyanin_N_sf"/>
</dbReference>
<dbReference type="SUPFAM" id="SSF48050">
    <property type="entry name" value="Hemocyanin, N-terminal domain"/>
    <property type="match status" value="1"/>
</dbReference>
<dbReference type="InterPro" id="IPR014756">
    <property type="entry name" value="Ig_E-set"/>
</dbReference>
<dbReference type="InterPro" id="IPR005203">
    <property type="entry name" value="Hemocyanin_C"/>
</dbReference>
<organism evidence="5 6">
    <name type="scientific">Drosophila madeirensis</name>
    <name type="common">Fruit fly</name>
    <dbReference type="NCBI Taxonomy" id="30013"/>
    <lineage>
        <taxon>Eukaryota</taxon>
        <taxon>Metazoa</taxon>
        <taxon>Ecdysozoa</taxon>
        <taxon>Arthropoda</taxon>
        <taxon>Hexapoda</taxon>
        <taxon>Insecta</taxon>
        <taxon>Pterygota</taxon>
        <taxon>Neoptera</taxon>
        <taxon>Endopterygota</taxon>
        <taxon>Diptera</taxon>
        <taxon>Brachycera</taxon>
        <taxon>Muscomorpha</taxon>
        <taxon>Ephydroidea</taxon>
        <taxon>Drosophilidae</taxon>
        <taxon>Drosophila</taxon>
        <taxon>Sophophora</taxon>
    </lineage>
</organism>
<evidence type="ECO:0000259" key="3">
    <source>
        <dbReference type="Pfam" id="PF03722"/>
    </source>
</evidence>
<dbReference type="GO" id="GO:0097009">
    <property type="term" value="P:energy homeostasis"/>
    <property type="evidence" value="ECO:0007669"/>
    <property type="project" value="UniProtKB-ARBA"/>
</dbReference>
<dbReference type="Proteomes" id="UP001500889">
    <property type="component" value="Chromosome J"/>
</dbReference>
<dbReference type="EMBL" id="AP029265">
    <property type="protein sequence ID" value="BFF97573.1"/>
    <property type="molecule type" value="Genomic_DNA"/>
</dbReference>
<dbReference type="PANTHER" id="PTHR11511">
    <property type="entry name" value="LARVAL STORAGE PROTEIN/PHENOLOXIDASE"/>
    <property type="match status" value="1"/>
</dbReference>
<dbReference type="InterPro" id="IPR037020">
    <property type="entry name" value="Hemocyanin_C_sf"/>
</dbReference>
<dbReference type="SUPFAM" id="SSF81296">
    <property type="entry name" value="E set domains"/>
    <property type="match status" value="1"/>
</dbReference>
<name>A0AAU9FP56_DROMD</name>
<dbReference type="Pfam" id="PF00372">
    <property type="entry name" value="Hemocyanin_M"/>
    <property type="match status" value="1"/>
</dbReference>
<evidence type="ECO:0000256" key="1">
    <source>
        <dbReference type="ARBA" id="ARBA00022761"/>
    </source>
</evidence>
<sequence length="687" mass="81649">MLSCLPKTSAMKFLCLLSLIFLLYLNAVFAGGIANRYYLEKQRFLLEILHHVHEPLLNDQWRSLGEHLVSDKSQYVVYNEQMSDFFENFTRGRLVPREVYYNPQYPAHYQQSLGLYYFFYHTRDWITLWQNICWARVHVNPGMFLQALSQVLLKREDYQALVMPKIYELWPEAFHNEVTVRSARNFNFANWIRQQDTFTSQPLEVQQILPQELQPIRLEGDLRSSTKWFEAMADVHILRLKEHRRGLHRLQHLIEDIGWQSYWYYINMGIAQTENSSQELQEWWYNQVGQLLARYKLERYGQQLPYKRLTLQEADNLRTPHLLTWLNQRFQLVTPTSSKKVTQALQYLEASVADAISTHRFMLNNGSNINLEADDNWRLGLKELFPFDLTQLQLESSNEPQLLLDLRTSLRSTEFYYYAERLLLSYRRYRQALQPSPKPSFRPTELRIDSMDITPLITYDEPVDVDLSNLLHARHFHYDGHFMWPFTLQQRQYRLQQEPFSFSLQITSNKTQSIVLRLFLTTAESGSGAVNREPFYQLDSFLTVLYEGVNRITRDSRQISGLIGDHISLTELHQYVRLAEQEEFDFPLNISTPNCGFPRRLILPRGGQRQPLRLRLLIVATVYDFKARQANELNCDFSKGVSRWDELPLGYPFERYLEVEDEALHLWGDHTFWQSVEINHVDRFRHE</sequence>
<dbReference type="InterPro" id="IPR008922">
    <property type="entry name" value="Di-copper_centre_dom_sf"/>
</dbReference>
<evidence type="ECO:0000313" key="5">
    <source>
        <dbReference type="EMBL" id="BFF97573.1"/>
    </source>
</evidence>
<dbReference type="GO" id="GO:0005615">
    <property type="term" value="C:extracellular space"/>
    <property type="evidence" value="ECO:0007669"/>
    <property type="project" value="UniProtKB-ARBA"/>
</dbReference>
<feature type="domain" description="Hemocyanin middle" evidence="2">
    <location>
        <begin position="166"/>
        <end position="375"/>
    </location>
</feature>
<dbReference type="SUPFAM" id="SSF48056">
    <property type="entry name" value="Di-copper centre-containing domain"/>
    <property type="match status" value="1"/>
</dbReference>
<keyword evidence="1" id="KW-0758">Storage protein</keyword>
<dbReference type="InterPro" id="IPR005204">
    <property type="entry name" value="Hemocyanin_N"/>
</dbReference>
<dbReference type="InterPro" id="IPR013788">
    <property type="entry name" value="Hemocyanin/hexamerin"/>
</dbReference>
<dbReference type="AlphaFoldDB" id="A0AAU9FP56"/>
<protein>
    <submittedName>
        <fullName evidence="5">Larval serum protein 1 gamma chain</fullName>
    </submittedName>
</protein>
<accession>A0AAU9FP56</accession>
<dbReference type="GO" id="GO:0045735">
    <property type="term" value="F:nutrient reservoir activity"/>
    <property type="evidence" value="ECO:0007669"/>
    <property type="project" value="UniProtKB-KW"/>
</dbReference>
<dbReference type="InterPro" id="IPR000896">
    <property type="entry name" value="Hemocyanin/hexamerin_mid_dom"/>
</dbReference>
<evidence type="ECO:0000313" key="6">
    <source>
        <dbReference type="Proteomes" id="UP001500889"/>
    </source>
</evidence>
<gene>
    <name evidence="5" type="ORF">DMAD_05959</name>
</gene>
<evidence type="ECO:0000259" key="2">
    <source>
        <dbReference type="Pfam" id="PF00372"/>
    </source>
</evidence>
<dbReference type="Gene3D" id="2.60.40.1520">
    <property type="entry name" value="Hemocyanin, C-terminal domain"/>
    <property type="match status" value="1"/>
</dbReference>
<dbReference type="Pfam" id="PF03723">
    <property type="entry name" value="Hemocyanin_C"/>
    <property type="match status" value="1"/>
</dbReference>
<dbReference type="Gene3D" id="1.10.1280.10">
    <property type="entry name" value="Di-copper center containing domain from catechol oxidase"/>
    <property type="match status" value="1"/>
</dbReference>
<reference evidence="5 6" key="1">
    <citation type="submission" date="2024-02" db="EMBL/GenBank/DDBJ databases">
        <title>A chromosome-level genome assembly of Drosophila madeirensis, a fruit fly species endemic to Madeira island.</title>
        <authorList>
            <person name="Tomihara K."/>
            <person name="Llopart A."/>
            <person name="Yamamoto D."/>
        </authorList>
    </citation>
    <scope>NUCLEOTIDE SEQUENCE [LARGE SCALE GENOMIC DNA]</scope>
    <source>
        <strain evidence="5 6">RF1</strain>
    </source>
</reference>
<feature type="domain" description="Hemocyanin N-terminal" evidence="3">
    <location>
        <begin position="38"/>
        <end position="159"/>
    </location>
</feature>
<dbReference type="Pfam" id="PF03722">
    <property type="entry name" value="Hemocyanin_N"/>
    <property type="match status" value="1"/>
</dbReference>
<dbReference type="Gene3D" id="1.20.1370.10">
    <property type="entry name" value="Hemocyanin, N-terminal domain"/>
    <property type="match status" value="1"/>
</dbReference>
<feature type="domain" description="Hemocyanin C-terminal" evidence="4">
    <location>
        <begin position="442"/>
        <end position="680"/>
    </location>
</feature>
<dbReference type="PANTHER" id="PTHR11511:SF5">
    <property type="entry name" value="FAT-BODY PROTEIN 1-RELATED"/>
    <property type="match status" value="1"/>
</dbReference>